<proteinExistence type="predicted"/>
<comment type="caution">
    <text evidence="1">The sequence shown here is derived from an EMBL/GenBank/DDBJ whole genome shotgun (WGS) entry which is preliminary data.</text>
</comment>
<accession>A0AAV6UWS3</accession>
<dbReference type="EMBL" id="JAFNEN010000230">
    <property type="protein sequence ID" value="KAG8188785.1"/>
    <property type="molecule type" value="Genomic_DNA"/>
</dbReference>
<reference evidence="1 2" key="1">
    <citation type="journal article" date="2022" name="Nat. Ecol. Evol.">
        <title>A masculinizing supergene underlies an exaggerated male reproductive morph in a spider.</title>
        <authorList>
            <person name="Hendrickx F."/>
            <person name="De Corte Z."/>
            <person name="Sonet G."/>
            <person name="Van Belleghem S.M."/>
            <person name="Kostlbacher S."/>
            <person name="Vangestel C."/>
        </authorList>
    </citation>
    <scope>NUCLEOTIDE SEQUENCE [LARGE SCALE GENOMIC DNA]</scope>
    <source>
        <strain evidence="1">W744_W776</strain>
    </source>
</reference>
<dbReference type="Proteomes" id="UP000827092">
    <property type="component" value="Unassembled WGS sequence"/>
</dbReference>
<protein>
    <submittedName>
        <fullName evidence="1">Uncharacterized protein</fullName>
    </submittedName>
</protein>
<keyword evidence="2" id="KW-1185">Reference proteome</keyword>
<sequence length="91" mass="10826">MQDIVQRRIGRDKRIFQVYDTHELCKNQRTAEIFQKRETQSHRELRSVYFRKATTSSQYKSATGHLKLDEHCVLKRLARSSDPLKFLFVGV</sequence>
<evidence type="ECO:0000313" key="1">
    <source>
        <dbReference type="EMBL" id="KAG8188785.1"/>
    </source>
</evidence>
<name>A0AAV6UWS3_9ARAC</name>
<organism evidence="1 2">
    <name type="scientific">Oedothorax gibbosus</name>
    <dbReference type="NCBI Taxonomy" id="931172"/>
    <lineage>
        <taxon>Eukaryota</taxon>
        <taxon>Metazoa</taxon>
        <taxon>Ecdysozoa</taxon>
        <taxon>Arthropoda</taxon>
        <taxon>Chelicerata</taxon>
        <taxon>Arachnida</taxon>
        <taxon>Araneae</taxon>
        <taxon>Araneomorphae</taxon>
        <taxon>Entelegynae</taxon>
        <taxon>Araneoidea</taxon>
        <taxon>Linyphiidae</taxon>
        <taxon>Erigoninae</taxon>
        <taxon>Oedothorax</taxon>
    </lineage>
</organism>
<gene>
    <name evidence="1" type="ORF">JTE90_009179</name>
</gene>
<dbReference type="AlphaFoldDB" id="A0AAV6UWS3"/>
<evidence type="ECO:0000313" key="2">
    <source>
        <dbReference type="Proteomes" id="UP000827092"/>
    </source>
</evidence>